<organism evidence="2 3">
    <name type="scientific">Neisseria flavescens NRL30031/H210</name>
    <dbReference type="NCBI Taxonomy" id="546264"/>
    <lineage>
        <taxon>Bacteria</taxon>
        <taxon>Pseudomonadati</taxon>
        <taxon>Pseudomonadota</taxon>
        <taxon>Betaproteobacteria</taxon>
        <taxon>Neisseriales</taxon>
        <taxon>Neisseriaceae</taxon>
        <taxon>Neisseria</taxon>
    </lineage>
</organism>
<name>C0EJG0_NEIFL</name>
<dbReference type="Proteomes" id="UP000004457">
    <property type="component" value="Unassembled WGS sequence"/>
</dbReference>
<sequence>MFQTALTFISTGFINNFRLETNQIAEQTQSNDSKGRLKPFHRSSSTLL</sequence>
<dbReference type="EMBL" id="ACEN01000004">
    <property type="protein sequence ID" value="EEG34742.1"/>
    <property type="molecule type" value="Genomic_DNA"/>
</dbReference>
<keyword evidence="3" id="KW-1185">Reference proteome</keyword>
<feature type="region of interest" description="Disordered" evidence="1">
    <location>
        <begin position="26"/>
        <end position="48"/>
    </location>
</feature>
<proteinExistence type="predicted"/>
<dbReference type="AlphaFoldDB" id="C0EJG0"/>
<reference evidence="2 3" key="1">
    <citation type="submission" date="2009-01" db="EMBL/GenBank/DDBJ databases">
        <authorList>
            <person name="Fulton L."/>
            <person name="Clifton S."/>
            <person name="Chinwalla A.T."/>
            <person name="Mitreva M."/>
            <person name="Sodergren E."/>
            <person name="Weinstock G."/>
            <person name="Clifton S."/>
            <person name="Dooling D.J."/>
            <person name="Fulton B."/>
            <person name="Minx P."/>
            <person name="Pepin K.H."/>
            <person name="Johnson M."/>
            <person name="Bhonagiri V."/>
            <person name="Nash W.E."/>
            <person name="Mardis E.R."/>
            <person name="Wilson R.K."/>
        </authorList>
    </citation>
    <scope>NUCLEOTIDE SEQUENCE [LARGE SCALE GENOMIC DNA]</scope>
    <source>
        <strain evidence="2 3">NRL30031/H210</strain>
    </source>
</reference>
<accession>C0EJG0</accession>
<evidence type="ECO:0000313" key="2">
    <source>
        <dbReference type="EMBL" id="EEG34742.1"/>
    </source>
</evidence>
<evidence type="ECO:0000256" key="1">
    <source>
        <dbReference type="SAM" id="MobiDB-lite"/>
    </source>
</evidence>
<protein>
    <submittedName>
        <fullName evidence="2">Uncharacterized protein</fullName>
    </submittedName>
</protein>
<comment type="caution">
    <text evidence="2">The sequence shown here is derived from an EMBL/GenBank/DDBJ whole genome shotgun (WGS) entry which is preliminary data.</text>
</comment>
<gene>
    <name evidence="2" type="ORF">NEIFLAOT_00048</name>
</gene>
<evidence type="ECO:0000313" key="3">
    <source>
        <dbReference type="Proteomes" id="UP000004457"/>
    </source>
</evidence>